<reference evidence="2 3" key="1">
    <citation type="submission" date="2017-09" db="EMBL/GenBank/DDBJ databases">
        <title>Depth-based differentiation of microbial function through sediment-hosted aquifers and enrichment of novel symbionts in the deep terrestrial subsurface.</title>
        <authorList>
            <person name="Probst A.J."/>
            <person name="Ladd B."/>
            <person name="Jarett J.K."/>
            <person name="Geller-Mcgrath D.E."/>
            <person name="Sieber C.M."/>
            <person name="Emerson J.B."/>
            <person name="Anantharaman K."/>
            <person name="Thomas B.C."/>
            <person name="Malmstrom R."/>
            <person name="Stieglmeier M."/>
            <person name="Klingl A."/>
            <person name="Woyke T."/>
            <person name="Ryan C.M."/>
            <person name="Banfield J.F."/>
        </authorList>
    </citation>
    <scope>NUCLEOTIDE SEQUENCE [LARGE SCALE GENOMIC DNA]</scope>
    <source>
        <strain evidence="2">CG11_big_fil_rev_8_21_14_0_20_40_15</strain>
    </source>
</reference>
<feature type="transmembrane region" description="Helical" evidence="1">
    <location>
        <begin position="65"/>
        <end position="83"/>
    </location>
</feature>
<name>A0A2H0KVC2_9BACT</name>
<sequence>MPKQKIIYIALLVLITVFSFLGWLNLGKNLLGDSPNYGTFWIAPSLIFIIVIALFGIAIILFNDLVFALLAFLLISVGFLFVFGIKWPYLVVLALGLGVTILAAGQAIKEKKVRIKIIPSQILKTSLKAIFIVLALTVSLALYFSPATQRLSVEVKIPRPLFNVVLNTMIGVFNSQIQDQSIPSVFNIPGMPMVNINELKNTGVLNKEILIDTAFSKEAQDKLYDTINQQLNFFLKPYKQYLSYGIGIAVFFSLVAVAFVFIWLAIGLVNLIFLIMKKMGWVNIKKEMVEKETLEF</sequence>
<comment type="caution">
    <text evidence="2">The sequence shown here is derived from an EMBL/GenBank/DDBJ whole genome shotgun (WGS) entry which is preliminary data.</text>
</comment>
<feature type="transmembrane region" description="Helical" evidence="1">
    <location>
        <begin position="244"/>
        <end position="276"/>
    </location>
</feature>
<evidence type="ECO:0000313" key="3">
    <source>
        <dbReference type="Proteomes" id="UP000229317"/>
    </source>
</evidence>
<dbReference type="Proteomes" id="UP000229317">
    <property type="component" value="Unassembled WGS sequence"/>
</dbReference>
<accession>A0A2H0KVC2</accession>
<evidence type="ECO:0000313" key="2">
    <source>
        <dbReference type="EMBL" id="PIQ75235.1"/>
    </source>
</evidence>
<protein>
    <submittedName>
        <fullName evidence="2">Uncharacterized protein</fullName>
    </submittedName>
</protein>
<dbReference type="EMBL" id="PCVO01000035">
    <property type="protein sequence ID" value="PIQ75235.1"/>
    <property type="molecule type" value="Genomic_DNA"/>
</dbReference>
<feature type="transmembrane region" description="Helical" evidence="1">
    <location>
        <begin position="38"/>
        <end position="58"/>
    </location>
</feature>
<feature type="transmembrane region" description="Helical" evidence="1">
    <location>
        <begin position="7"/>
        <end position="26"/>
    </location>
</feature>
<keyword evidence="1" id="KW-0812">Transmembrane</keyword>
<feature type="transmembrane region" description="Helical" evidence="1">
    <location>
        <begin position="129"/>
        <end position="146"/>
    </location>
</feature>
<proteinExistence type="predicted"/>
<feature type="transmembrane region" description="Helical" evidence="1">
    <location>
        <begin position="89"/>
        <end position="108"/>
    </location>
</feature>
<evidence type="ECO:0000256" key="1">
    <source>
        <dbReference type="SAM" id="Phobius"/>
    </source>
</evidence>
<organism evidence="2 3">
    <name type="scientific">Candidatus Portnoybacteria bacterium CG11_big_fil_rev_8_21_14_0_20_40_15</name>
    <dbReference type="NCBI Taxonomy" id="1974817"/>
    <lineage>
        <taxon>Bacteria</taxon>
        <taxon>Candidatus Portnoyibacteriota</taxon>
    </lineage>
</organism>
<keyword evidence="1" id="KW-1133">Transmembrane helix</keyword>
<keyword evidence="1" id="KW-0472">Membrane</keyword>
<dbReference type="AlphaFoldDB" id="A0A2H0KVC2"/>
<gene>
    <name evidence="2" type="ORF">COV84_02230</name>
</gene>